<dbReference type="EMBL" id="CADCUY010000535">
    <property type="protein sequence ID" value="CAA9432561.1"/>
    <property type="molecule type" value="Genomic_DNA"/>
</dbReference>
<evidence type="ECO:0000313" key="1">
    <source>
        <dbReference type="EMBL" id="CAA9432561.1"/>
    </source>
</evidence>
<name>A0A6J4Q773_9ACTN</name>
<reference evidence="1" key="1">
    <citation type="submission" date="2020-02" db="EMBL/GenBank/DDBJ databases">
        <authorList>
            <person name="Meier V. D."/>
        </authorList>
    </citation>
    <scope>NUCLEOTIDE SEQUENCE</scope>
    <source>
        <strain evidence="1">AVDCRST_MAG35</strain>
    </source>
</reference>
<sequence length="87" mass="9352">MSDRDRVRGAVVEEITALLVEDGKPVPALDDGDVLLQSGLDSLGFAVLVTRLEDSLGYDPFTEMEQPVYPSTLGEFVEVYAAHAPSA</sequence>
<protein>
    <recommendedName>
        <fullName evidence="2">Carrier domain-containing protein</fullName>
    </recommendedName>
</protein>
<dbReference type="AlphaFoldDB" id="A0A6J4Q773"/>
<accession>A0A6J4Q773</accession>
<evidence type="ECO:0008006" key="2">
    <source>
        <dbReference type="Google" id="ProtNLM"/>
    </source>
</evidence>
<proteinExistence type="predicted"/>
<gene>
    <name evidence="1" type="ORF">AVDCRST_MAG35-2703</name>
</gene>
<organism evidence="1">
    <name type="scientific">uncultured Quadrisphaera sp</name>
    <dbReference type="NCBI Taxonomy" id="904978"/>
    <lineage>
        <taxon>Bacteria</taxon>
        <taxon>Bacillati</taxon>
        <taxon>Actinomycetota</taxon>
        <taxon>Actinomycetes</taxon>
        <taxon>Kineosporiales</taxon>
        <taxon>Kineosporiaceae</taxon>
        <taxon>Quadrisphaera</taxon>
        <taxon>environmental samples</taxon>
    </lineage>
</organism>